<evidence type="ECO:0008006" key="4">
    <source>
        <dbReference type="Google" id="ProtNLM"/>
    </source>
</evidence>
<evidence type="ECO:0000256" key="1">
    <source>
        <dbReference type="SAM" id="Phobius"/>
    </source>
</evidence>
<dbReference type="Proteomes" id="UP000515312">
    <property type="component" value="Chromosome"/>
</dbReference>
<reference evidence="2 3" key="1">
    <citation type="submission" date="2020-08" db="EMBL/GenBank/DDBJ databases">
        <title>Edaphobacter telluris sp. nov. and Acidobacterium dinghuensis sp. nov., two acidobacteria isolated from forest soil.</title>
        <authorList>
            <person name="Fu J."/>
            <person name="Qiu L."/>
        </authorList>
    </citation>
    <scope>NUCLEOTIDE SEQUENCE [LARGE SCALE GENOMIC DNA]</scope>
    <source>
        <strain evidence="2">4Y35</strain>
    </source>
</reference>
<keyword evidence="3" id="KW-1185">Reference proteome</keyword>
<accession>A0A7G8BI44</accession>
<evidence type="ECO:0000313" key="2">
    <source>
        <dbReference type="EMBL" id="QNI32214.1"/>
    </source>
</evidence>
<sequence>MDPKIIVVIAVAVIALLIVVWAVMRKRQRTVVLRKNFGPEYERVVKEQGATRAETVLLERQQRVEKFHLRTLAVDERERFITEWRIVQSRFVDDPAMAVTEADALVTRLMQFRGYPMTDFEQRSADISVHYPLVVNNYRAAHEVALRHQRGEASTEDLRNSMIYYRTLFDELLESNAVRAKREVA</sequence>
<name>A0A7G8BI44_9BACT</name>
<dbReference type="RefSeq" id="WP_186743169.1">
    <property type="nucleotide sequence ID" value="NZ_CP060394.1"/>
</dbReference>
<keyword evidence="1" id="KW-0472">Membrane</keyword>
<keyword evidence="1" id="KW-0812">Transmembrane</keyword>
<dbReference type="EMBL" id="CP060394">
    <property type="protein sequence ID" value="QNI32214.1"/>
    <property type="molecule type" value="Genomic_DNA"/>
</dbReference>
<dbReference type="AlphaFoldDB" id="A0A7G8BI44"/>
<gene>
    <name evidence="2" type="ORF">H7849_25040</name>
</gene>
<feature type="transmembrane region" description="Helical" evidence="1">
    <location>
        <begin position="6"/>
        <end position="24"/>
    </location>
</feature>
<proteinExistence type="predicted"/>
<evidence type="ECO:0000313" key="3">
    <source>
        <dbReference type="Proteomes" id="UP000515312"/>
    </source>
</evidence>
<organism evidence="2 3">
    <name type="scientific">Alloacidobacterium dinghuense</name>
    <dbReference type="NCBI Taxonomy" id="2763107"/>
    <lineage>
        <taxon>Bacteria</taxon>
        <taxon>Pseudomonadati</taxon>
        <taxon>Acidobacteriota</taxon>
        <taxon>Terriglobia</taxon>
        <taxon>Terriglobales</taxon>
        <taxon>Acidobacteriaceae</taxon>
        <taxon>Alloacidobacterium</taxon>
    </lineage>
</organism>
<protein>
    <recommendedName>
        <fullName evidence="4">Secreted protein</fullName>
    </recommendedName>
</protein>
<dbReference type="KEGG" id="adin:H7849_25040"/>
<keyword evidence="1" id="KW-1133">Transmembrane helix</keyword>